<evidence type="ECO:0000313" key="2">
    <source>
        <dbReference type="Proteomes" id="UP001172155"/>
    </source>
</evidence>
<gene>
    <name evidence="1" type="ORF">B0T18DRAFT_318593</name>
</gene>
<evidence type="ECO:0000313" key="1">
    <source>
        <dbReference type="EMBL" id="KAK0751814.1"/>
    </source>
</evidence>
<organism evidence="1 2">
    <name type="scientific">Schizothecium vesticola</name>
    <dbReference type="NCBI Taxonomy" id="314040"/>
    <lineage>
        <taxon>Eukaryota</taxon>
        <taxon>Fungi</taxon>
        <taxon>Dikarya</taxon>
        <taxon>Ascomycota</taxon>
        <taxon>Pezizomycotina</taxon>
        <taxon>Sordariomycetes</taxon>
        <taxon>Sordariomycetidae</taxon>
        <taxon>Sordariales</taxon>
        <taxon>Schizotheciaceae</taxon>
        <taxon>Schizothecium</taxon>
    </lineage>
</organism>
<protein>
    <submittedName>
        <fullName evidence="1">Uncharacterized protein</fullName>
    </submittedName>
</protein>
<accession>A0AA40KA75</accession>
<reference evidence="1" key="1">
    <citation type="submission" date="2023-06" db="EMBL/GenBank/DDBJ databases">
        <title>Genome-scale phylogeny and comparative genomics of the fungal order Sordariales.</title>
        <authorList>
            <consortium name="Lawrence Berkeley National Laboratory"/>
            <person name="Hensen N."/>
            <person name="Bonometti L."/>
            <person name="Westerberg I."/>
            <person name="Brannstrom I.O."/>
            <person name="Guillou S."/>
            <person name="Cros-Aarteil S."/>
            <person name="Calhoun S."/>
            <person name="Haridas S."/>
            <person name="Kuo A."/>
            <person name="Mondo S."/>
            <person name="Pangilinan J."/>
            <person name="Riley R."/>
            <person name="LaButti K."/>
            <person name="Andreopoulos B."/>
            <person name="Lipzen A."/>
            <person name="Chen C."/>
            <person name="Yanf M."/>
            <person name="Daum C."/>
            <person name="Ng V."/>
            <person name="Clum A."/>
            <person name="Steindorff A."/>
            <person name="Ohm R."/>
            <person name="Martin F."/>
            <person name="Silar P."/>
            <person name="Natvig D."/>
            <person name="Lalanne C."/>
            <person name="Gautier V."/>
            <person name="Ament-velasquez S.L."/>
            <person name="Kruys A."/>
            <person name="Hutchinson M.I."/>
            <person name="Powell A.J."/>
            <person name="Barry K."/>
            <person name="Miller A.N."/>
            <person name="Grigoriev I.V."/>
            <person name="Debuchy R."/>
            <person name="Gladieux P."/>
            <person name="Thoren M.H."/>
            <person name="Johannesson H."/>
        </authorList>
    </citation>
    <scope>NUCLEOTIDE SEQUENCE</scope>
    <source>
        <strain evidence="1">SMH3187-1</strain>
    </source>
</reference>
<dbReference type="AlphaFoldDB" id="A0AA40KA75"/>
<proteinExistence type="predicted"/>
<dbReference type="EMBL" id="JAUKUD010000002">
    <property type="protein sequence ID" value="KAK0751814.1"/>
    <property type="molecule type" value="Genomic_DNA"/>
</dbReference>
<sequence length="312" mass="35369">MVRLPPAEKLPLALRKNIRDEWDSVKEDLTSQLTQVLGQEWTIDINPAAVWPYHADGYAKESIGSCIKSYVEGAIYQLKYLTERYDGLAQEVNDIAHAHVLTLDVEEVKPPPFSYCRSDVQDGKLRMLFVEGNLGVNISDTMTETKLFAGLNAAPNDKPLSFKARFSVKNEYEPTIADTRHKLAQLLGKADDEVTLTPNFEDTFAKLAAAKKVKGSSLRDDWETVIGMYTLKYFEGLAYQMNYQKFGEDDMIQEGFLEAVPTATFEFRIVDKLKYQSYCEVEVADEKLYVQTVAEKWGYNIDDAATKLIDLL</sequence>
<keyword evidence="2" id="KW-1185">Reference proteome</keyword>
<comment type="caution">
    <text evidence="1">The sequence shown here is derived from an EMBL/GenBank/DDBJ whole genome shotgun (WGS) entry which is preliminary data.</text>
</comment>
<name>A0AA40KA75_9PEZI</name>
<dbReference type="Proteomes" id="UP001172155">
    <property type="component" value="Unassembled WGS sequence"/>
</dbReference>